<organism evidence="1 2">
    <name type="scientific">Spiroplasma floricola 23-6</name>
    <dbReference type="NCBI Taxonomy" id="1336749"/>
    <lineage>
        <taxon>Bacteria</taxon>
        <taxon>Bacillati</taxon>
        <taxon>Mycoplasmatota</taxon>
        <taxon>Mollicutes</taxon>
        <taxon>Entomoplasmatales</taxon>
        <taxon>Spiroplasmataceae</taxon>
        <taxon>Spiroplasma</taxon>
    </lineage>
</organism>
<accession>A0A2K8SFG9</accession>
<dbReference type="KEGG" id="sfz:SFLOR_v1c11360"/>
<reference evidence="1 2" key="1">
    <citation type="submission" date="2017-12" db="EMBL/GenBank/DDBJ databases">
        <title>Complete genome sequence of Spiroplasma floricola 23-6 (ATCC 29989).</title>
        <authorList>
            <person name="Tsai Y.-M."/>
            <person name="Wu P.-S."/>
            <person name="Lo W.-S."/>
            <person name="Kuo C.-H."/>
        </authorList>
    </citation>
    <scope>NUCLEOTIDE SEQUENCE [LARGE SCALE GENOMIC DNA]</scope>
    <source>
        <strain evidence="1 2">23-6</strain>
    </source>
</reference>
<sequence length="196" mass="23568">MKKTKQLLQKSQVKLKIKNNKFNHFLISRKPKTKLVFWNNFNEVILFIQTKNRVEFMKFLNEQLSKISNIKIISIFYMKSKNKNIICYDSKFELDISLKNSFINLIKTLFKIKLDMIINFDFVNFNIANKNIHSYDIFELKKNINNVLRTKEEVILPSYPKKIRKNINEILRKYDKIKARTTGLVGERKIRIIYKP</sequence>
<gene>
    <name evidence="1" type="ORF">SFLOR_v1c11360</name>
</gene>
<dbReference type="AlphaFoldDB" id="A0A2K8SFG9"/>
<dbReference type="RefSeq" id="WP_100917123.1">
    <property type="nucleotide sequence ID" value="NZ_CP025057.1"/>
</dbReference>
<name>A0A2K8SFG9_9MOLU</name>
<protein>
    <submittedName>
        <fullName evidence="1">Uncharacterized protein</fullName>
    </submittedName>
</protein>
<dbReference type="OrthoDB" id="389585at2"/>
<evidence type="ECO:0000313" key="1">
    <source>
        <dbReference type="EMBL" id="AUB32182.1"/>
    </source>
</evidence>
<proteinExistence type="predicted"/>
<dbReference type="Proteomes" id="UP000231823">
    <property type="component" value="Chromosome"/>
</dbReference>
<evidence type="ECO:0000313" key="2">
    <source>
        <dbReference type="Proteomes" id="UP000231823"/>
    </source>
</evidence>
<dbReference type="EMBL" id="CP025057">
    <property type="protein sequence ID" value="AUB32182.1"/>
    <property type="molecule type" value="Genomic_DNA"/>
</dbReference>
<keyword evidence="2" id="KW-1185">Reference proteome</keyword>